<name>A0A4R6KQL2_9ACTN</name>
<dbReference type="Pfam" id="PF01425">
    <property type="entry name" value="Amidase"/>
    <property type="match status" value="1"/>
</dbReference>
<dbReference type="OrthoDB" id="5175573at2"/>
<comment type="caution">
    <text evidence="2">The sequence shown here is derived from an EMBL/GenBank/DDBJ whole genome shotgun (WGS) entry which is preliminary data.</text>
</comment>
<sequence>MQSLQEIAAGVRAGELDPVELVEHALRRAGETADLNAVVHLDADGARAAAKDHPRSGPLAGVPVLVKEIVEVEGWPFRCGSNAMDEIGRRDAGIVSVLRASGAILIGLSHTHEFAYGCTGTSNRVGPCHNPHDPTRMTGGSSSGAAAAVAAGVVPLAIGTDTAGSVRIPAALCGVVGFKPAYATLPTDGVFPLAQELDHVGVLTTTVADAAYALAALTGATPAPPRTTPPRLGVVTNEEYLNHTAEVGAAWSAAIAHLEKAGATTRLVQLPDWADTFRTAADLQGPEAAANHAGRSTELYQPDVQERLREAAEIPVSRYDLARAKAAAYTLKMANLLHDVDAVLTPTVLTTAPPIDAVTTPTGARAVRAQLLTNTRLANLTGHPAITVPLPTTGLPIGLQVIALDNDRAATTAAWIEDQL</sequence>
<dbReference type="InterPro" id="IPR020556">
    <property type="entry name" value="Amidase_CS"/>
</dbReference>
<dbReference type="GO" id="GO:0016740">
    <property type="term" value="F:transferase activity"/>
    <property type="evidence" value="ECO:0007669"/>
    <property type="project" value="UniProtKB-KW"/>
</dbReference>
<dbReference type="AlphaFoldDB" id="A0A4R6KQL2"/>
<keyword evidence="3" id="KW-1185">Reference proteome</keyword>
<evidence type="ECO:0000313" key="2">
    <source>
        <dbReference type="EMBL" id="TDO54851.1"/>
    </source>
</evidence>
<proteinExistence type="predicted"/>
<dbReference type="InterPro" id="IPR036928">
    <property type="entry name" value="AS_sf"/>
</dbReference>
<dbReference type="Proteomes" id="UP000295388">
    <property type="component" value="Unassembled WGS sequence"/>
</dbReference>
<accession>A0A4R6KQL2</accession>
<organism evidence="2 3">
    <name type="scientific">Kribbella caucasensis</name>
    <dbReference type="NCBI Taxonomy" id="2512215"/>
    <lineage>
        <taxon>Bacteria</taxon>
        <taxon>Bacillati</taxon>
        <taxon>Actinomycetota</taxon>
        <taxon>Actinomycetes</taxon>
        <taxon>Propionibacteriales</taxon>
        <taxon>Kribbellaceae</taxon>
        <taxon>Kribbella</taxon>
    </lineage>
</organism>
<dbReference type="EMBL" id="SNWQ01000001">
    <property type="protein sequence ID" value="TDO54851.1"/>
    <property type="molecule type" value="Genomic_DNA"/>
</dbReference>
<dbReference type="PROSITE" id="PS00571">
    <property type="entry name" value="AMIDASES"/>
    <property type="match status" value="1"/>
</dbReference>
<dbReference type="SUPFAM" id="SSF75304">
    <property type="entry name" value="Amidase signature (AS) enzymes"/>
    <property type="match status" value="1"/>
</dbReference>
<dbReference type="PANTHER" id="PTHR11895:SF67">
    <property type="entry name" value="AMIDASE DOMAIN-CONTAINING PROTEIN"/>
    <property type="match status" value="1"/>
</dbReference>
<evidence type="ECO:0000313" key="3">
    <source>
        <dbReference type="Proteomes" id="UP000295388"/>
    </source>
</evidence>
<dbReference type="InterPro" id="IPR000120">
    <property type="entry name" value="Amidase"/>
</dbReference>
<gene>
    <name evidence="2" type="ORF">EV643_101642</name>
</gene>
<feature type="domain" description="Amidase" evidence="1">
    <location>
        <begin position="20"/>
        <end position="404"/>
    </location>
</feature>
<dbReference type="InterPro" id="IPR023631">
    <property type="entry name" value="Amidase_dom"/>
</dbReference>
<dbReference type="RefSeq" id="WP_133798388.1">
    <property type="nucleotide sequence ID" value="NZ_SNWQ01000001.1"/>
</dbReference>
<evidence type="ECO:0000259" key="1">
    <source>
        <dbReference type="Pfam" id="PF01425"/>
    </source>
</evidence>
<dbReference type="PANTHER" id="PTHR11895">
    <property type="entry name" value="TRANSAMIDASE"/>
    <property type="match status" value="1"/>
</dbReference>
<dbReference type="Gene3D" id="3.90.1300.10">
    <property type="entry name" value="Amidase signature (AS) domain"/>
    <property type="match status" value="1"/>
</dbReference>
<reference evidence="2 3" key="1">
    <citation type="submission" date="2019-03" db="EMBL/GenBank/DDBJ databases">
        <title>Genomic Encyclopedia of Type Strains, Phase III (KMG-III): the genomes of soil and plant-associated and newly described type strains.</title>
        <authorList>
            <person name="Whitman W."/>
        </authorList>
    </citation>
    <scope>NUCLEOTIDE SEQUENCE [LARGE SCALE GENOMIC DNA]</scope>
    <source>
        <strain evidence="2 3">VKM Ac-2527</strain>
    </source>
</reference>
<keyword evidence="2" id="KW-0808">Transferase</keyword>
<protein>
    <submittedName>
        <fullName evidence="2">Aspartyl-tRNA(Asn)/glutamyl-tRNA(Gln) amidotransferase subunit A</fullName>
    </submittedName>
</protein>